<keyword evidence="3" id="KW-1185">Reference proteome</keyword>
<dbReference type="InterPro" id="IPR037272">
    <property type="entry name" value="SNS_sf"/>
</dbReference>
<evidence type="ECO:0000313" key="2">
    <source>
        <dbReference type="EMBL" id="MFH4982159.1"/>
    </source>
</evidence>
<feature type="transmembrane region" description="Helical" evidence="1">
    <location>
        <begin position="95"/>
        <end position="114"/>
    </location>
</feature>
<evidence type="ECO:0000256" key="1">
    <source>
        <dbReference type="SAM" id="Phobius"/>
    </source>
</evidence>
<feature type="transmembrane region" description="Helical" evidence="1">
    <location>
        <begin position="57"/>
        <end position="83"/>
    </location>
</feature>
<accession>A0ABD6EY28</accession>
<reference evidence="2 3" key="1">
    <citation type="submission" date="2024-08" db="EMBL/GenBank/DDBJ databases">
        <title>Gnathostoma spinigerum genome.</title>
        <authorList>
            <person name="Gonzalez-Bertolin B."/>
            <person name="Monzon S."/>
            <person name="Zaballos A."/>
            <person name="Jimenez P."/>
            <person name="Dekumyoy P."/>
            <person name="Varona S."/>
            <person name="Cuesta I."/>
            <person name="Sumanam S."/>
            <person name="Adisakwattana P."/>
            <person name="Gasser R.B."/>
            <person name="Hernandez-Gonzalez A."/>
            <person name="Young N.D."/>
            <person name="Perteguer M.J."/>
        </authorList>
    </citation>
    <scope>NUCLEOTIDE SEQUENCE [LARGE SCALE GENOMIC DNA]</scope>
    <source>
        <strain evidence="2">AL3</strain>
        <tissue evidence="2">Liver</tissue>
    </source>
</reference>
<name>A0ABD6EY28_9BILA</name>
<dbReference type="AlphaFoldDB" id="A0ABD6EY28"/>
<evidence type="ECO:0000313" key="3">
    <source>
        <dbReference type="Proteomes" id="UP001608902"/>
    </source>
</evidence>
<dbReference type="SUPFAM" id="SSF161070">
    <property type="entry name" value="SNF-like"/>
    <property type="match status" value="1"/>
</dbReference>
<protein>
    <submittedName>
        <fullName evidence="2">Uncharacterized protein</fullName>
    </submittedName>
</protein>
<keyword evidence="1" id="KW-0472">Membrane</keyword>
<keyword evidence="1" id="KW-0812">Transmembrane</keyword>
<organism evidence="2 3">
    <name type="scientific">Gnathostoma spinigerum</name>
    <dbReference type="NCBI Taxonomy" id="75299"/>
    <lineage>
        <taxon>Eukaryota</taxon>
        <taxon>Metazoa</taxon>
        <taxon>Ecdysozoa</taxon>
        <taxon>Nematoda</taxon>
        <taxon>Chromadorea</taxon>
        <taxon>Rhabditida</taxon>
        <taxon>Spirurina</taxon>
        <taxon>Gnathostomatomorpha</taxon>
        <taxon>Gnathostomatoidea</taxon>
        <taxon>Gnathostomatidae</taxon>
        <taxon>Gnathostoma</taxon>
    </lineage>
</organism>
<gene>
    <name evidence="2" type="ORF">AB6A40_008868</name>
</gene>
<feature type="transmembrane region" description="Helical" evidence="1">
    <location>
        <begin position="126"/>
        <end position="147"/>
    </location>
</feature>
<dbReference type="EMBL" id="JBGFUD010008596">
    <property type="protein sequence ID" value="MFH4982159.1"/>
    <property type="molecule type" value="Genomic_DNA"/>
</dbReference>
<proteinExistence type="predicted"/>
<comment type="caution">
    <text evidence="2">The sequence shown here is derived from an EMBL/GenBank/DDBJ whole genome shotgun (WGS) entry which is preliminary data.</text>
</comment>
<sequence>MFQFAPTFSYVLRSGCDAHLSKIQPAYESYLATDATFLFDTAAMCFATMRGGPIWSFLFYTANLFFSFTGPVVIYILLIYAAFLEQFPIVEHFTTQFIGLISFVFATTSLLLCIPMGTSFGTLLQYASQASITQILMFFIVFFFFVYG</sequence>
<keyword evidence="1" id="KW-1133">Transmembrane helix</keyword>
<dbReference type="Proteomes" id="UP001608902">
    <property type="component" value="Unassembled WGS sequence"/>
</dbReference>